<dbReference type="PANTHER" id="PTHR10332">
    <property type="entry name" value="EQUILIBRATIVE NUCLEOSIDE TRANSPORTER"/>
    <property type="match status" value="1"/>
</dbReference>
<dbReference type="PANTHER" id="PTHR10332:SF88">
    <property type="entry name" value="EQUILIBRATIVE NUCLEOSIDE TRANSPORTER 1, ISOFORM A"/>
    <property type="match status" value="1"/>
</dbReference>
<dbReference type="Pfam" id="PF01733">
    <property type="entry name" value="Nucleoside_tran"/>
    <property type="match status" value="1"/>
</dbReference>
<reference evidence="8" key="1">
    <citation type="journal article" date="2023" name="G3 (Bethesda)">
        <title>Whole genome assembly and annotation of the endangered Caribbean coral Acropora cervicornis.</title>
        <authorList>
            <person name="Selwyn J.D."/>
            <person name="Vollmer S.V."/>
        </authorList>
    </citation>
    <scope>NUCLEOTIDE SEQUENCE</scope>
    <source>
        <strain evidence="8">K2</strain>
    </source>
</reference>
<evidence type="ECO:0000256" key="3">
    <source>
        <dbReference type="ARBA" id="ARBA00022448"/>
    </source>
</evidence>
<name>A0AAD9QFZ3_ACRCE</name>
<feature type="transmembrane region" description="Helical" evidence="7">
    <location>
        <begin position="142"/>
        <end position="159"/>
    </location>
</feature>
<evidence type="ECO:0000313" key="9">
    <source>
        <dbReference type="Proteomes" id="UP001249851"/>
    </source>
</evidence>
<dbReference type="GO" id="GO:0005337">
    <property type="term" value="F:nucleoside transmembrane transporter activity"/>
    <property type="evidence" value="ECO:0007669"/>
    <property type="project" value="InterPro"/>
</dbReference>
<dbReference type="Proteomes" id="UP001249851">
    <property type="component" value="Unassembled WGS sequence"/>
</dbReference>
<evidence type="ECO:0000256" key="5">
    <source>
        <dbReference type="ARBA" id="ARBA00022989"/>
    </source>
</evidence>
<gene>
    <name evidence="8" type="ORF">P5673_016964</name>
</gene>
<feature type="transmembrane region" description="Helical" evidence="7">
    <location>
        <begin position="280"/>
        <end position="300"/>
    </location>
</feature>
<keyword evidence="6 7" id="KW-0472">Membrane</keyword>
<dbReference type="GO" id="GO:0005886">
    <property type="term" value="C:plasma membrane"/>
    <property type="evidence" value="ECO:0007669"/>
    <property type="project" value="TreeGrafter"/>
</dbReference>
<comment type="caution">
    <text evidence="8">The sequence shown here is derived from an EMBL/GenBank/DDBJ whole genome shotgun (WGS) entry which is preliminary data.</text>
</comment>
<sequence>MGAGREEIKFDNEVLQKKEKGSLKKSLIVTMEPEDRFNIVYFILLLQGVGTLLPWNMFITAHSYFQEKLSGTPWEHSFENYFAIAAMGPNLLMFFLNTLFKHKFSLQVRMLTSVSFMTLCFILTTVLVLADSTNCKVWEAHLLLWLTFFLCLNFSRYYILPHGQKKEIKFASIPDEQIERLANWEIPASKKSGNYQHSTLSKSKYWYHKLLFLFCIGLDHEALLSVNANQQKVGVVRDAPQEVGIVKNERPPFLFIFKKLVLFGGNILINTLIVKYINKYFVPVSCFLLFNVGDFVGRLMASFVQWPRRDGILLTVFCVIRTVFLPLFVFCNALPRKQKHLSYFTEDYYPMVFMGLFAISNGYLGSLCMMYGPTMVESKHAETAGAMMAFMLIIGLAFGAGFSFAVTEVI</sequence>
<evidence type="ECO:0000256" key="1">
    <source>
        <dbReference type="ARBA" id="ARBA00004141"/>
    </source>
</evidence>
<feature type="transmembrane region" description="Helical" evidence="7">
    <location>
        <begin position="39"/>
        <end position="61"/>
    </location>
</feature>
<feature type="transmembrane region" description="Helical" evidence="7">
    <location>
        <begin position="312"/>
        <end position="330"/>
    </location>
</feature>
<feature type="transmembrane region" description="Helical" evidence="7">
    <location>
        <begin position="81"/>
        <end position="99"/>
    </location>
</feature>
<dbReference type="PIRSF" id="PIRSF016379">
    <property type="entry name" value="ENT"/>
    <property type="match status" value="1"/>
</dbReference>
<evidence type="ECO:0000256" key="6">
    <source>
        <dbReference type="ARBA" id="ARBA00023136"/>
    </source>
</evidence>
<evidence type="ECO:0000256" key="2">
    <source>
        <dbReference type="ARBA" id="ARBA00007965"/>
    </source>
</evidence>
<feature type="transmembrane region" description="Helical" evidence="7">
    <location>
        <begin position="350"/>
        <end position="372"/>
    </location>
</feature>
<keyword evidence="3" id="KW-0813">Transport</keyword>
<dbReference type="InterPro" id="IPR002259">
    <property type="entry name" value="Eqnu_transpt"/>
</dbReference>
<protein>
    <submittedName>
        <fullName evidence="8">Equilibrative nucleoside transporter 3</fullName>
    </submittedName>
</protein>
<dbReference type="EMBL" id="JARQWQ010000036">
    <property type="protein sequence ID" value="KAK2560587.1"/>
    <property type="molecule type" value="Genomic_DNA"/>
</dbReference>
<feature type="transmembrane region" description="Helical" evidence="7">
    <location>
        <begin position="384"/>
        <end position="406"/>
    </location>
</feature>
<organism evidence="8 9">
    <name type="scientific">Acropora cervicornis</name>
    <name type="common">Staghorn coral</name>
    <dbReference type="NCBI Taxonomy" id="6130"/>
    <lineage>
        <taxon>Eukaryota</taxon>
        <taxon>Metazoa</taxon>
        <taxon>Cnidaria</taxon>
        <taxon>Anthozoa</taxon>
        <taxon>Hexacorallia</taxon>
        <taxon>Scleractinia</taxon>
        <taxon>Astrocoeniina</taxon>
        <taxon>Acroporidae</taxon>
        <taxon>Acropora</taxon>
    </lineage>
</organism>
<proteinExistence type="inferred from homology"/>
<keyword evidence="9" id="KW-1185">Reference proteome</keyword>
<comment type="similarity">
    <text evidence="2">Belongs to the SLC29A/ENT transporter (TC 2.A.57) family.</text>
</comment>
<evidence type="ECO:0000256" key="4">
    <source>
        <dbReference type="ARBA" id="ARBA00022692"/>
    </source>
</evidence>
<evidence type="ECO:0000256" key="7">
    <source>
        <dbReference type="SAM" id="Phobius"/>
    </source>
</evidence>
<accession>A0AAD9QFZ3</accession>
<keyword evidence="4 7" id="KW-0812">Transmembrane</keyword>
<evidence type="ECO:0000313" key="8">
    <source>
        <dbReference type="EMBL" id="KAK2560587.1"/>
    </source>
</evidence>
<comment type="subcellular location">
    <subcellularLocation>
        <location evidence="1">Membrane</location>
        <topology evidence="1">Multi-pass membrane protein</topology>
    </subcellularLocation>
</comment>
<keyword evidence="5 7" id="KW-1133">Transmembrane helix</keyword>
<dbReference type="PRINTS" id="PR01130">
    <property type="entry name" value="DERENTRNSPRT"/>
</dbReference>
<dbReference type="AlphaFoldDB" id="A0AAD9QFZ3"/>
<feature type="transmembrane region" description="Helical" evidence="7">
    <location>
        <begin position="111"/>
        <end position="130"/>
    </location>
</feature>
<reference evidence="8" key="2">
    <citation type="journal article" date="2023" name="Science">
        <title>Genomic signatures of disease resistance in endangered staghorn corals.</title>
        <authorList>
            <person name="Vollmer S.V."/>
            <person name="Selwyn J.D."/>
            <person name="Despard B.A."/>
            <person name="Roesel C.L."/>
        </authorList>
    </citation>
    <scope>NUCLEOTIDE SEQUENCE</scope>
    <source>
        <strain evidence="8">K2</strain>
    </source>
</reference>